<dbReference type="InterPro" id="IPR044862">
    <property type="entry name" value="Pro_4_hyd_alph_FE2OG_OXY"/>
</dbReference>
<evidence type="ECO:0000256" key="4">
    <source>
        <dbReference type="ARBA" id="ARBA00023002"/>
    </source>
</evidence>
<evidence type="ECO:0000256" key="5">
    <source>
        <dbReference type="ARBA" id="ARBA00023004"/>
    </source>
</evidence>
<dbReference type="Pfam" id="PF13640">
    <property type="entry name" value="2OG-FeII_Oxy_3"/>
    <property type="match status" value="1"/>
</dbReference>
<accession>A0ABQ6N7N4</accession>
<keyword evidence="5" id="KW-0408">Iron</keyword>
<evidence type="ECO:0000313" key="8">
    <source>
        <dbReference type="Proteomes" id="UP001165060"/>
    </source>
</evidence>
<keyword evidence="2" id="KW-0479">Metal-binding</keyword>
<feature type="domain" description="Fe2OG dioxygenase" evidence="6">
    <location>
        <begin position="96"/>
        <end position="204"/>
    </location>
</feature>
<name>A0ABQ6N7N4_9STRA</name>
<dbReference type="PANTHER" id="PTHR10869:SF229">
    <property type="entry name" value="PROLYL 4-HYDROXYLASE ALPHA SUBUNIT DOMAIN-CONTAINING PROTEIN"/>
    <property type="match status" value="1"/>
</dbReference>
<dbReference type="InterPro" id="IPR005123">
    <property type="entry name" value="Oxoglu/Fe-dep_dioxygenase_dom"/>
</dbReference>
<dbReference type="PROSITE" id="PS51471">
    <property type="entry name" value="FE2OG_OXY"/>
    <property type="match status" value="1"/>
</dbReference>
<proteinExistence type="predicted"/>
<keyword evidence="8" id="KW-1185">Reference proteome</keyword>
<comment type="cofactor">
    <cofactor evidence="1">
        <name>L-ascorbate</name>
        <dbReference type="ChEBI" id="CHEBI:38290"/>
    </cofactor>
</comment>
<dbReference type="InterPro" id="IPR045054">
    <property type="entry name" value="P4HA-like"/>
</dbReference>
<organism evidence="7 8">
    <name type="scientific">Tetraparma gracilis</name>
    <dbReference type="NCBI Taxonomy" id="2962635"/>
    <lineage>
        <taxon>Eukaryota</taxon>
        <taxon>Sar</taxon>
        <taxon>Stramenopiles</taxon>
        <taxon>Ochrophyta</taxon>
        <taxon>Bolidophyceae</taxon>
        <taxon>Parmales</taxon>
        <taxon>Triparmaceae</taxon>
        <taxon>Tetraparma</taxon>
    </lineage>
</organism>
<dbReference type="SMART" id="SM00702">
    <property type="entry name" value="P4Hc"/>
    <property type="match status" value="1"/>
</dbReference>
<dbReference type="InterPro" id="IPR006620">
    <property type="entry name" value="Pro_4_hyd_alph"/>
</dbReference>
<reference evidence="7 8" key="1">
    <citation type="journal article" date="2023" name="Commun. Biol.">
        <title>Genome analysis of Parmales, the sister group of diatoms, reveals the evolutionary specialization of diatoms from phago-mixotrophs to photoautotrophs.</title>
        <authorList>
            <person name="Ban H."/>
            <person name="Sato S."/>
            <person name="Yoshikawa S."/>
            <person name="Yamada K."/>
            <person name="Nakamura Y."/>
            <person name="Ichinomiya M."/>
            <person name="Sato N."/>
            <person name="Blanc-Mathieu R."/>
            <person name="Endo H."/>
            <person name="Kuwata A."/>
            <person name="Ogata H."/>
        </authorList>
    </citation>
    <scope>NUCLEOTIDE SEQUENCE [LARGE SCALE GENOMIC DNA]</scope>
</reference>
<protein>
    <recommendedName>
        <fullName evidence="6">Fe2OG dioxygenase domain-containing protein</fullName>
    </recommendedName>
</protein>
<evidence type="ECO:0000256" key="3">
    <source>
        <dbReference type="ARBA" id="ARBA00022964"/>
    </source>
</evidence>
<dbReference type="Proteomes" id="UP001165060">
    <property type="component" value="Unassembled WGS sequence"/>
</dbReference>
<sequence length="227" mass="23926">MRDRYGFDTALPPAARALHWDPLVVEVPSFLPAAACDALVAASTVGVASPTVAKDAHSVSQRTSTTYHHSFASAAGSSLTGPLLSLLSLPPRSLRRLEEPQTVRYRPSEFFGFHYDALAPLGSDVPCAAGNRVATCLVYLNDVAGGGETAFRDLPVACAPEKGKLLLFFPAFGGAKNAPADFRTLHAGQPAAETKMIAQVWVREREGYVPTAPAGTSYEDALGSVLG</sequence>
<evidence type="ECO:0000313" key="7">
    <source>
        <dbReference type="EMBL" id="GMI43113.1"/>
    </source>
</evidence>
<keyword evidence="4" id="KW-0560">Oxidoreductase</keyword>
<gene>
    <name evidence="7" type="ORF">TeGR_g1008</name>
</gene>
<dbReference type="PANTHER" id="PTHR10869">
    <property type="entry name" value="PROLYL 4-HYDROXYLASE ALPHA SUBUNIT"/>
    <property type="match status" value="1"/>
</dbReference>
<evidence type="ECO:0000259" key="6">
    <source>
        <dbReference type="PROSITE" id="PS51471"/>
    </source>
</evidence>
<dbReference type="Gene3D" id="2.60.120.620">
    <property type="entry name" value="q2cbj1_9rhob like domain"/>
    <property type="match status" value="1"/>
</dbReference>
<dbReference type="EMBL" id="BRYB01001109">
    <property type="protein sequence ID" value="GMI43113.1"/>
    <property type="molecule type" value="Genomic_DNA"/>
</dbReference>
<keyword evidence="3" id="KW-0223">Dioxygenase</keyword>
<comment type="caution">
    <text evidence="7">The sequence shown here is derived from an EMBL/GenBank/DDBJ whole genome shotgun (WGS) entry which is preliminary data.</text>
</comment>
<evidence type="ECO:0000256" key="2">
    <source>
        <dbReference type="ARBA" id="ARBA00022723"/>
    </source>
</evidence>
<evidence type="ECO:0000256" key="1">
    <source>
        <dbReference type="ARBA" id="ARBA00001961"/>
    </source>
</evidence>